<dbReference type="SMART" id="SM00014">
    <property type="entry name" value="acidPPc"/>
    <property type="match status" value="1"/>
</dbReference>
<keyword evidence="4 6" id="KW-1133">Transmembrane helix</keyword>
<evidence type="ECO:0000256" key="6">
    <source>
        <dbReference type="SAM" id="Phobius"/>
    </source>
</evidence>
<feature type="transmembrane region" description="Helical" evidence="6">
    <location>
        <begin position="242"/>
        <end position="260"/>
    </location>
</feature>
<feature type="transmembrane region" description="Helical" evidence="6">
    <location>
        <begin position="180"/>
        <end position="199"/>
    </location>
</feature>
<keyword evidence="3 6" id="KW-0812">Transmembrane</keyword>
<reference evidence="9" key="1">
    <citation type="submission" date="2025-08" db="UniProtKB">
        <authorList>
            <consortium name="RefSeq"/>
        </authorList>
    </citation>
    <scope>IDENTIFICATION</scope>
</reference>
<protein>
    <submittedName>
        <fullName evidence="9">Phospholipid phosphatase 3</fullName>
    </submittedName>
</protein>
<dbReference type="InterPro" id="IPR000326">
    <property type="entry name" value="PAP2/HPO"/>
</dbReference>
<comment type="subcellular location">
    <subcellularLocation>
        <location evidence="1">Membrane</location>
        <topology evidence="1">Multi-pass membrane protein</topology>
    </subcellularLocation>
</comment>
<evidence type="ECO:0000313" key="8">
    <source>
        <dbReference type="Proteomes" id="UP000694888"/>
    </source>
</evidence>
<gene>
    <name evidence="9" type="primary">LOC106013109</name>
</gene>
<dbReference type="SUPFAM" id="SSF48317">
    <property type="entry name" value="Acid phosphatase/Vanadium-dependent haloperoxidase"/>
    <property type="match status" value="1"/>
</dbReference>
<evidence type="ECO:0000256" key="3">
    <source>
        <dbReference type="ARBA" id="ARBA00022692"/>
    </source>
</evidence>
<name>A0ABM1A9H5_APLCA</name>
<dbReference type="Gene3D" id="1.20.144.10">
    <property type="entry name" value="Phosphatidic acid phosphatase type 2/haloperoxidase"/>
    <property type="match status" value="1"/>
</dbReference>
<feature type="transmembrane region" description="Helical" evidence="6">
    <location>
        <begin position="66"/>
        <end position="86"/>
    </location>
</feature>
<evidence type="ECO:0000256" key="4">
    <source>
        <dbReference type="ARBA" id="ARBA00022989"/>
    </source>
</evidence>
<comment type="similarity">
    <text evidence="2">Belongs to the PA-phosphatase related phosphoesterase family.</text>
</comment>
<dbReference type="Proteomes" id="UP000694888">
    <property type="component" value="Unplaced"/>
</dbReference>
<evidence type="ECO:0000313" key="9">
    <source>
        <dbReference type="RefSeq" id="XP_012943391.1"/>
    </source>
</evidence>
<feature type="domain" description="Phosphatidic acid phosphatase type 2/haloperoxidase" evidence="7">
    <location>
        <begin position="114"/>
        <end position="257"/>
    </location>
</feature>
<evidence type="ECO:0000256" key="2">
    <source>
        <dbReference type="ARBA" id="ARBA00008816"/>
    </source>
</evidence>
<keyword evidence="8" id="KW-1185">Reference proteome</keyword>
<dbReference type="GeneID" id="106013109"/>
<keyword evidence="5 6" id="KW-0472">Membrane</keyword>
<accession>A0ABM1A9H5</accession>
<organism evidence="8 9">
    <name type="scientific">Aplysia californica</name>
    <name type="common">California sea hare</name>
    <dbReference type="NCBI Taxonomy" id="6500"/>
    <lineage>
        <taxon>Eukaryota</taxon>
        <taxon>Metazoa</taxon>
        <taxon>Spiralia</taxon>
        <taxon>Lophotrochozoa</taxon>
        <taxon>Mollusca</taxon>
        <taxon>Gastropoda</taxon>
        <taxon>Heterobranchia</taxon>
        <taxon>Euthyneura</taxon>
        <taxon>Tectipleura</taxon>
        <taxon>Aplysiida</taxon>
        <taxon>Aplysioidea</taxon>
        <taxon>Aplysiidae</taxon>
        <taxon>Aplysia</taxon>
    </lineage>
</organism>
<proteinExistence type="inferred from homology"/>
<dbReference type="Pfam" id="PF01569">
    <property type="entry name" value="PAP2"/>
    <property type="match status" value="1"/>
</dbReference>
<evidence type="ECO:0000259" key="7">
    <source>
        <dbReference type="SMART" id="SM00014"/>
    </source>
</evidence>
<feature type="transmembrane region" description="Helical" evidence="6">
    <location>
        <begin position="106"/>
        <end position="127"/>
    </location>
</feature>
<dbReference type="InterPro" id="IPR043216">
    <property type="entry name" value="PAP-like"/>
</dbReference>
<dbReference type="PANTHER" id="PTHR10165:SF174">
    <property type="entry name" value="PHOSPHATIDIC ACID PHOSPHATASE TYPE 2_HALOPEROXIDASE DOMAIN-CONTAINING PROTEIN"/>
    <property type="match status" value="1"/>
</dbReference>
<evidence type="ECO:0000256" key="5">
    <source>
        <dbReference type="ARBA" id="ARBA00023136"/>
    </source>
</evidence>
<evidence type="ECO:0000256" key="1">
    <source>
        <dbReference type="ARBA" id="ARBA00004141"/>
    </source>
</evidence>
<dbReference type="InterPro" id="IPR036938">
    <property type="entry name" value="PAP2/HPO_sf"/>
</dbReference>
<dbReference type="CDD" id="cd03384">
    <property type="entry name" value="PAP2_wunen"/>
    <property type="match status" value="1"/>
</dbReference>
<dbReference type="RefSeq" id="XP_012943391.1">
    <property type="nucleotide sequence ID" value="XM_013087937.2"/>
</dbReference>
<feature type="transmembrane region" description="Helical" evidence="6">
    <location>
        <begin position="20"/>
        <end position="40"/>
    </location>
</feature>
<dbReference type="PANTHER" id="PTHR10165">
    <property type="entry name" value="LIPID PHOSPHATE PHOSPHATASE"/>
    <property type="match status" value="1"/>
</dbReference>
<sequence length="281" mass="30572">MIAQRSVCSVFGLEAVVNSVINVVTFAAGVAALSAVHYLVPVHQRGFYCNDESIQFPYKTDTVSSASLFASTLGTAVVVITLSVMLQKCRPERTGEKTGSLSETGAIRTILHQIFVLLFGLVMTLLMTEIFKVSAGRLRPCFLSVCNVDADSYNCSVGYVTDYTCTQTNQALLTDSRKSFLSGHASVAFYNLVFTILYLQHQITEFPRCILPKTLLQVLCLSLASYICVSRVTDNKHHPTDVIAGAGLGVLLAVVADNVLTTMPALRRNRGEGNLQEVKSF</sequence>
<feature type="transmembrane region" description="Helical" evidence="6">
    <location>
        <begin position="211"/>
        <end position="230"/>
    </location>
</feature>